<dbReference type="PANTHER" id="PTHR23409">
    <property type="entry name" value="RIBONUCLEOSIDE-DIPHOSPHATE REDUCTASE SMALL CHAIN"/>
    <property type="match status" value="1"/>
</dbReference>
<proteinExistence type="inferred from homology"/>
<dbReference type="InterPro" id="IPR033909">
    <property type="entry name" value="RNR_small"/>
</dbReference>
<dbReference type="EMBL" id="HBUF01360020">
    <property type="protein sequence ID" value="CAG6720179.1"/>
    <property type="molecule type" value="Transcribed_RNA"/>
</dbReference>
<dbReference type="SUPFAM" id="SSF47240">
    <property type="entry name" value="Ferritin-like"/>
    <property type="match status" value="1"/>
</dbReference>
<dbReference type="GO" id="GO:0005829">
    <property type="term" value="C:cytosol"/>
    <property type="evidence" value="ECO:0007669"/>
    <property type="project" value="TreeGrafter"/>
</dbReference>
<evidence type="ECO:0000256" key="8">
    <source>
        <dbReference type="SAM" id="MobiDB-lite"/>
    </source>
</evidence>
<evidence type="ECO:0000256" key="6">
    <source>
        <dbReference type="ARBA" id="ARBA00023004"/>
    </source>
</evidence>
<feature type="compositionally biased region" description="Polar residues" evidence="8">
    <location>
        <begin position="66"/>
        <end position="75"/>
    </location>
</feature>
<keyword evidence="5" id="KW-0560">Oxidoreductase</keyword>
<keyword evidence="4" id="KW-0479">Metal-binding</keyword>
<comment type="cofactor">
    <cofactor evidence="1">
        <name>Fe cation</name>
        <dbReference type="ChEBI" id="CHEBI:24875"/>
    </cofactor>
</comment>
<feature type="compositionally biased region" description="Polar residues" evidence="8">
    <location>
        <begin position="34"/>
        <end position="54"/>
    </location>
</feature>
<organism evidence="9">
    <name type="scientific">Cacopsylla melanoneura</name>
    <dbReference type="NCBI Taxonomy" id="428564"/>
    <lineage>
        <taxon>Eukaryota</taxon>
        <taxon>Metazoa</taxon>
        <taxon>Ecdysozoa</taxon>
        <taxon>Arthropoda</taxon>
        <taxon>Hexapoda</taxon>
        <taxon>Insecta</taxon>
        <taxon>Pterygota</taxon>
        <taxon>Neoptera</taxon>
        <taxon>Paraneoptera</taxon>
        <taxon>Hemiptera</taxon>
        <taxon>Sternorrhyncha</taxon>
        <taxon>Psylloidea</taxon>
        <taxon>Psyllidae</taxon>
        <taxon>Psyllinae</taxon>
        <taxon>Cacopsylla</taxon>
    </lineage>
</organism>
<dbReference type="CDD" id="cd01049">
    <property type="entry name" value="RNRR2"/>
    <property type="match status" value="1"/>
</dbReference>
<dbReference type="Gene3D" id="1.10.620.20">
    <property type="entry name" value="Ribonucleotide Reductase, subunit A"/>
    <property type="match status" value="1"/>
</dbReference>
<dbReference type="InterPro" id="IPR009078">
    <property type="entry name" value="Ferritin-like_SF"/>
</dbReference>
<evidence type="ECO:0000313" key="9">
    <source>
        <dbReference type="EMBL" id="CAG6720177.1"/>
    </source>
</evidence>
<keyword evidence="7" id="KW-0215">Deoxyribonucleotide synthesis</keyword>
<dbReference type="AlphaFoldDB" id="A0A8D8VF00"/>
<accession>A0A8D8VF00</accession>
<protein>
    <recommendedName>
        <fullName evidence="3">ribonucleoside-diphosphate reductase</fullName>
        <ecNumber evidence="3">1.17.4.1</ecNumber>
    </recommendedName>
</protein>
<dbReference type="GO" id="GO:0009263">
    <property type="term" value="P:deoxyribonucleotide biosynthetic process"/>
    <property type="evidence" value="ECO:0007669"/>
    <property type="project" value="UniProtKB-KW"/>
</dbReference>
<evidence type="ECO:0000256" key="2">
    <source>
        <dbReference type="ARBA" id="ARBA00009303"/>
    </source>
</evidence>
<evidence type="ECO:0000256" key="3">
    <source>
        <dbReference type="ARBA" id="ARBA00012274"/>
    </source>
</evidence>
<dbReference type="PANTHER" id="PTHR23409:SF18">
    <property type="entry name" value="RIBONUCLEOSIDE-DIPHOSPHATE REDUCTASE SUBUNIT M2"/>
    <property type="match status" value="1"/>
</dbReference>
<dbReference type="Pfam" id="PF00268">
    <property type="entry name" value="Ribonuc_red_sm"/>
    <property type="match status" value="1"/>
</dbReference>
<sequence>MATLISSVLQGKENVNTNEFKKQKPMTPLKNTLKDLTNSLQQTKLSDSPSSKPQQDALVKPASTPVKETSLATSTEQKDVSDEPLLRDNPRRFVIFPIQYQDIWHMYKKAEASFWTAEEVDLSKDIVHWNKLTLDEKYFISHVLAFFAASDGIVNENLVERFTQEVQVTEARCFYGFQIAMENVHSEMYSLLIDTYIKDVEEREYLFNAIETMPCVKKKADWALRWIADDNSSFGERVIAFASVEGIFFSGSFASIFWLKKRGLMPGLTFSNELISRDEGLHCEFACLMFKHLVNRPSEDRVRSIVTEAVLLEQEFLTEALPVNLIGMNCDLMKQYIEYVADRLLVDLGCSKTYFAENPFDFMENISLEGKTNFFERKVGEYQKSSVMADSDNQVFRLDEQF</sequence>
<keyword evidence="6" id="KW-0408">Iron</keyword>
<reference evidence="9" key="1">
    <citation type="submission" date="2021-05" db="EMBL/GenBank/DDBJ databases">
        <authorList>
            <person name="Alioto T."/>
            <person name="Alioto T."/>
            <person name="Gomez Garrido J."/>
        </authorList>
    </citation>
    <scope>NUCLEOTIDE SEQUENCE</scope>
</reference>
<dbReference type="GO" id="GO:0046872">
    <property type="term" value="F:metal ion binding"/>
    <property type="evidence" value="ECO:0007669"/>
    <property type="project" value="UniProtKB-KW"/>
</dbReference>
<evidence type="ECO:0000256" key="1">
    <source>
        <dbReference type="ARBA" id="ARBA00001962"/>
    </source>
</evidence>
<dbReference type="FunFam" id="1.10.620.20:FF:000004">
    <property type="entry name" value="Ribonucleoside-diphosphate reductase subunit M2 B"/>
    <property type="match status" value="1"/>
</dbReference>
<dbReference type="PROSITE" id="PS00368">
    <property type="entry name" value="RIBORED_SMALL"/>
    <property type="match status" value="1"/>
</dbReference>
<dbReference type="EMBL" id="HBUF01360019">
    <property type="protein sequence ID" value="CAG6720177.1"/>
    <property type="molecule type" value="Transcribed_RNA"/>
</dbReference>
<evidence type="ECO:0000256" key="5">
    <source>
        <dbReference type="ARBA" id="ARBA00023002"/>
    </source>
</evidence>
<dbReference type="EC" id="1.17.4.1" evidence="3"/>
<dbReference type="GO" id="GO:0004748">
    <property type="term" value="F:ribonucleoside-diphosphate reductase activity, thioredoxin disulfide as acceptor"/>
    <property type="evidence" value="ECO:0007669"/>
    <property type="project" value="UniProtKB-EC"/>
</dbReference>
<feature type="region of interest" description="Disordered" evidence="8">
    <location>
        <begin position="1"/>
        <end position="83"/>
    </location>
</feature>
<evidence type="ECO:0000256" key="4">
    <source>
        <dbReference type="ARBA" id="ARBA00022723"/>
    </source>
</evidence>
<dbReference type="InterPro" id="IPR012348">
    <property type="entry name" value="RNR-like"/>
</dbReference>
<dbReference type="InterPro" id="IPR000358">
    <property type="entry name" value="RNR_small_fam"/>
</dbReference>
<evidence type="ECO:0000256" key="7">
    <source>
        <dbReference type="ARBA" id="ARBA00023116"/>
    </source>
</evidence>
<feature type="compositionally biased region" description="Polar residues" evidence="8">
    <location>
        <begin position="1"/>
        <end position="18"/>
    </location>
</feature>
<name>A0A8D8VF00_9HEMI</name>
<dbReference type="InterPro" id="IPR030475">
    <property type="entry name" value="RNR_small_AS"/>
</dbReference>
<comment type="similarity">
    <text evidence="2">Belongs to the ribonucleoside diphosphate reductase small chain family.</text>
</comment>